<dbReference type="RefSeq" id="WP_171836301.1">
    <property type="nucleotide sequence ID" value="NZ_CP053708.1"/>
</dbReference>
<dbReference type="InterPro" id="IPR013078">
    <property type="entry name" value="His_Pase_superF_clade-1"/>
</dbReference>
<dbReference type="Pfam" id="PF00300">
    <property type="entry name" value="His_Phos_1"/>
    <property type="match status" value="1"/>
</dbReference>
<evidence type="ECO:0000313" key="2">
    <source>
        <dbReference type="Proteomes" id="UP000500767"/>
    </source>
</evidence>
<protein>
    <recommendedName>
        <fullName evidence="3">Phosphohistidine phosphatase</fullName>
    </recommendedName>
</protein>
<dbReference type="InterPro" id="IPR029033">
    <property type="entry name" value="His_PPase_superfam"/>
</dbReference>
<keyword evidence="2" id="KW-1185">Reference proteome</keyword>
<dbReference type="SMART" id="SM00855">
    <property type="entry name" value="PGAM"/>
    <property type="match status" value="1"/>
</dbReference>
<proteinExistence type="predicted"/>
<evidence type="ECO:0008006" key="3">
    <source>
        <dbReference type="Google" id="ProtNLM"/>
    </source>
</evidence>
<evidence type="ECO:0000313" key="1">
    <source>
        <dbReference type="EMBL" id="QKE90819.1"/>
    </source>
</evidence>
<sequence length="168" mass="18351">MTRRLLLLRHAKAVAIAGPAGEAGDHARDLSDRGRQDASRLGDVLRSQGLQPDLALVSSALRTRHTWDLLAPFVEPVPTLVISKRIYLAEAEDLLFLLRETAEEIGAVMLVGHNPGLHELALHFARAGGDTVGLDSGMPTCALAQFDVIGRWSDLKPLNTERFQMIRS</sequence>
<dbReference type="PANTHER" id="PTHR47623">
    <property type="entry name" value="OS09G0287300 PROTEIN"/>
    <property type="match status" value="1"/>
</dbReference>
<organism evidence="1 2">
    <name type="scientific">Lichenicola cladoniae</name>
    <dbReference type="NCBI Taxonomy" id="1484109"/>
    <lineage>
        <taxon>Bacteria</taxon>
        <taxon>Pseudomonadati</taxon>
        <taxon>Pseudomonadota</taxon>
        <taxon>Alphaproteobacteria</taxon>
        <taxon>Acetobacterales</taxon>
        <taxon>Acetobacteraceae</taxon>
        <taxon>Lichenicola</taxon>
    </lineage>
</organism>
<reference evidence="1 2" key="1">
    <citation type="journal article" date="2014" name="World J. Microbiol. Biotechnol.">
        <title>Biodiversity and physiological characteristics of Antarctic and Arctic lichens-associated bacteria.</title>
        <authorList>
            <person name="Lee Y.M."/>
            <person name="Kim E.H."/>
            <person name="Lee H.K."/>
            <person name="Hong S.G."/>
        </authorList>
    </citation>
    <scope>NUCLEOTIDE SEQUENCE [LARGE SCALE GENOMIC DNA]</scope>
    <source>
        <strain evidence="1 2">PAMC 26569</strain>
    </source>
</reference>
<dbReference type="CDD" id="cd07067">
    <property type="entry name" value="HP_PGM_like"/>
    <property type="match status" value="1"/>
</dbReference>
<dbReference type="EMBL" id="CP053708">
    <property type="protein sequence ID" value="QKE90819.1"/>
    <property type="molecule type" value="Genomic_DNA"/>
</dbReference>
<accession>A0A6M8HQS3</accession>
<dbReference type="Proteomes" id="UP000500767">
    <property type="component" value="Chromosome"/>
</dbReference>
<dbReference type="PANTHER" id="PTHR47623:SF1">
    <property type="entry name" value="OS09G0287300 PROTEIN"/>
    <property type="match status" value="1"/>
</dbReference>
<name>A0A6M8HQS3_9PROT</name>
<dbReference type="Gene3D" id="3.40.50.1240">
    <property type="entry name" value="Phosphoglycerate mutase-like"/>
    <property type="match status" value="1"/>
</dbReference>
<dbReference type="KEGG" id="lck:HN018_12905"/>
<dbReference type="AlphaFoldDB" id="A0A6M8HQS3"/>
<gene>
    <name evidence="1" type="ORF">HN018_12905</name>
</gene>
<dbReference type="SUPFAM" id="SSF53254">
    <property type="entry name" value="Phosphoglycerate mutase-like"/>
    <property type="match status" value="1"/>
</dbReference>